<dbReference type="SUPFAM" id="SSF47095">
    <property type="entry name" value="HMG-box"/>
    <property type="match status" value="1"/>
</dbReference>
<dbReference type="PRINTS" id="PR00886">
    <property type="entry name" value="HIGHMOBLTY12"/>
</dbReference>
<proteinExistence type="inferred from homology"/>
<dbReference type="EMBL" id="JADGJQ010000021">
    <property type="protein sequence ID" value="KAJ3179321.1"/>
    <property type="molecule type" value="Genomic_DNA"/>
</dbReference>
<evidence type="ECO:0000313" key="8">
    <source>
        <dbReference type="Proteomes" id="UP001212152"/>
    </source>
</evidence>
<comment type="caution">
    <text evidence="7">The sequence shown here is derived from an EMBL/GenBank/DDBJ whole genome shotgun (WGS) entry which is preliminary data.</text>
</comment>
<dbReference type="Pfam" id="PF00505">
    <property type="entry name" value="HMG_box"/>
    <property type="match status" value="1"/>
</dbReference>
<evidence type="ECO:0000256" key="1">
    <source>
        <dbReference type="ARBA" id="ARBA00023125"/>
    </source>
</evidence>
<dbReference type="FunFam" id="1.10.30.10:FF:000016">
    <property type="entry name" value="FACT complex subunit SSRP1"/>
    <property type="match status" value="1"/>
</dbReference>
<gene>
    <name evidence="7" type="primary">NHP6</name>
    <name evidence="7" type="ORF">HDU87_002930</name>
</gene>
<dbReference type="Proteomes" id="UP001212152">
    <property type="component" value="Unassembled WGS sequence"/>
</dbReference>
<comment type="similarity">
    <text evidence="3">Belongs to the NHP6 family.</text>
</comment>
<name>A0AAD5TMY7_9FUNG</name>
<dbReference type="Gene3D" id="1.10.30.10">
    <property type="entry name" value="High mobility group box domain"/>
    <property type="match status" value="1"/>
</dbReference>
<evidence type="ECO:0000259" key="6">
    <source>
        <dbReference type="PROSITE" id="PS50118"/>
    </source>
</evidence>
<accession>A0AAD5TMY7</accession>
<keyword evidence="8" id="KW-1185">Reference proteome</keyword>
<reference evidence="7" key="1">
    <citation type="submission" date="2020-05" db="EMBL/GenBank/DDBJ databases">
        <title>Phylogenomic resolution of chytrid fungi.</title>
        <authorList>
            <person name="Stajich J.E."/>
            <person name="Amses K."/>
            <person name="Simmons R."/>
            <person name="Seto K."/>
            <person name="Myers J."/>
            <person name="Bonds A."/>
            <person name="Quandt C.A."/>
            <person name="Barry K."/>
            <person name="Liu P."/>
            <person name="Grigoriev I."/>
            <person name="Longcore J.E."/>
            <person name="James T.Y."/>
        </authorList>
    </citation>
    <scope>NUCLEOTIDE SEQUENCE</scope>
    <source>
        <strain evidence="7">JEL0379</strain>
    </source>
</reference>
<feature type="compositionally biased region" description="Basic and acidic residues" evidence="5">
    <location>
        <begin position="81"/>
        <end position="92"/>
    </location>
</feature>
<organism evidence="7 8">
    <name type="scientific">Geranomyces variabilis</name>
    <dbReference type="NCBI Taxonomy" id="109894"/>
    <lineage>
        <taxon>Eukaryota</taxon>
        <taxon>Fungi</taxon>
        <taxon>Fungi incertae sedis</taxon>
        <taxon>Chytridiomycota</taxon>
        <taxon>Chytridiomycota incertae sedis</taxon>
        <taxon>Chytridiomycetes</taxon>
        <taxon>Spizellomycetales</taxon>
        <taxon>Powellomycetaceae</taxon>
        <taxon>Geranomyces</taxon>
    </lineage>
</organism>
<evidence type="ECO:0000256" key="2">
    <source>
        <dbReference type="ARBA" id="ARBA00023242"/>
    </source>
</evidence>
<evidence type="ECO:0000256" key="4">
    <source>
        <dbReference type="PROSITE-ProRule" id="PRU00267"/>
    </source>
</evidence>
<feature type="region of interest" description="Disordered" evidence="5">
    <location>
        <begin position="81"/>
        <end position="114"/>
    </location>
</feature>
<dbReference type="InterPro" id="IPR050342">
    <property type="entry name" value="HMGB"/>
</dbReference>
<feature type="compositionally biased region" description="Low complexity" evidence="5">
    <location>
        <begin position="100"/>
        <end position="114"/>
    </location>
</feature>
<keyword evidence="1 4" id="KW-0238">DNA-binding</keyword>
<sequence length="114" mass="12485">MPKTDKPKEERASRKVAANKKVKAKKDPNAPKKPLSAFMIFSQENRARIKDENPDATFGQIGKLLGAAWKDLNAKDKAVYTTKQEKAKKQYEGDLASYNEGGAAAESPSASESE</sequence>
<dbReference type="InterPro" id="IPR036910">
    <property type="entry name" value="HMG_box_dom_sf"/>
</dbReference>
<feature type="DNA-binding region" description="HMG box" evidence="4">
    <location>
        <begin position="31"/>
        <end position="99"/>
    </location>
</feature>
<feature type="compositionally biased region" description="Basic and acidic residues" evidence="5">
    <location>
        <begin position="1"/>
        <end position="13"/>
    </location>
</feature>
<feature type="domain" description="HMG box" evidence="6">
    <location>
        <begin position="31"/>
        <end position="99"/>
    </location>
</feature>
<evidence type="ECO:0000256" key="5">
    <source>
        <dbReference type="SAM" id="MobiDB-lite"/>
    </source>
</evidence>
<dbReference type="SMART" id="SM00398">
    <property type="entry name" value="HMG"/>
    <property type="match status" value="1"/>
</dbReference>
<dbReference type="GO" id="GO:0003677">
    <property type="term" value="F:DNA binding"/>
    <property type="evidence" value="ECO:0007669"/>
    <property type="project" value="UniProtKB-UniRule"/>
</dbReference>
<dbReference type="InterPro" id="IPR009071">
    <property type="entry name" value="HMG_box_dom"/>
</dbReference>
<dbReference type="PROSITE" id="PS50118">
    <property type="entry name" value="HMG_BOX_2"/>
    <property type="match status" value="1"/>
</dbReference>
<evidence type="ECO:0000313" key="7">
    <source>
        <dbReference type="EMBL" id="KAJ3179321.1"/>
    </source>
</evidence>
<protein>
    <submittedName>
        <fullName evidence="7">Non-histone chromosomal protein 6</fullName>
    </submittedName>
</protein>
<dbReference type="GO" id="GO:0005634">
    <property type="term" value="C:nucleus"/>
    <property type="evidence" value="ECO:0007669"/>
    <property type="project" value="UniProtKB-UniRule"/>
</dbReference>
<dbReference type="PANTHER" id="PTHR48112">
    <property type="entry name" value="HIGH MOBILITY GROUP PROTEIN DSP1"/>
    <property type="match status" value="1"/>
</dbReference>
<evidence type="ECO:0000256" key="3">
    <source>
        <dbReference type="ARBA" id="ARBA00043963"/>
    </source>
</evidence>
<dbReference type="AlphaFoldDB" id="A0AAD5TMY7"/>
<feature type="region of interest" description="Disordered" evidence="5">
    <location>
        <begin position="1"/>
        <end position="34"/>
    </location>
</feature>
<dbReference type="PANTHER" id="PTHR48112:SF22">
    <property type="entry name" value="MITOCHONDRIAL TRANSCRIPTION FACTOR A, ISOFORM B"/>
    <property type="match status" value="1"/>
</dbReference>
<keyword evidence="2 4" id="KW-0539">Nucleus</keyword>